<evidence type="ECO:0000256" key="4">
    <source>
        <dbReference type="ARBA" id="ARBA00023125"/>
    </source>
</evidence>
<keyword evidence="1 6" id="KW-0597">Phosphoprotein</keyword>
<dbReference type="PROSITE" id="PS50110">
    <property type="entry name" value="RESPONSE_REGULATORY"/>
    <property type="match status" value="1"/>
</dbReference>
<proteinExistence type="predicted"/>
<dbReference type="Gene3D" id="3.40.50.2300">
    <property type="match status" value="1"/>
</dbReference>
<dbReference type="EMBL" id="JAGTXB010000001">
    <property type="protein sequence ID" value="MBS0026048.1"/>
    <property type="molecule type" value="Genomic_DNA"/>
</dbReference>
<keyword evidence="3" id="KW-0805">Transcription regulation</keyword>
<dbReference type="SUPFAM" id="SSF46894">
    <property type="entry name" value="C-terminal effector domain of the bipartite response regulators"/>
    <property type="match status" value="1"/>
</dbReference>
<evidence type="ECO:0000256" key="5">
    <source>
        <dbReference type="ARBA" id="ARBA00023163"/>
    </source>
</evidence>
<sequence length="238" mass="26573">MIISRRNAVTILYADDDALSARTLKLSLERAGNFEVVVAADGQEAWEYFNARYFDACLLDVHMPELDGVELAAKIRTINAVVPIVYISADIQLETKIKGFDIGKADDYCEKPIQIPVLVPKIQALVRRANEQKAASDIIALDKYIFNTRDCTLTYDGVSFSMKLNEVKVLKELVGRLNKTVSRDELKQLIAGGGKESSLYPSVAILRAHFRDSSFVEILTIQGIGYCLTAPKECVRYF</sequence>
<dbReference type="CDD" id="cd17574">
    <property type="entry name" value="REC_OmpR"/>
    <property type="match status" value="1"/>
</dbReference>
<evidence type="ECO:0000256" key="6">
    <source>
        <dbReference type="PROSITE-ProRule" id="PRU00169"/>
    </source>
</evidence>
<feature type="domain" description="Response regulatory" evidence="7">
    <location>
        <begin position="10"/>
        <end position="126"/>
    </location>
</feature>
<reference evidence="8 9" key="1">
    <citation type="submission" date="2021-04" db="EMBL/GenBank/DDBJ databases">
        <title>Chitinophaga sp. nov., isolated from the rhizosphere soil.</title>
        <authorList>
            <person name="He S."/>
        </authorList>
    </citation>
    <scope>NUCLEOTIDE SEQUENCE [LARGE SCALE GENOMIC DNA]</scope>
    <source>
        <strain evidence="8 9">2R12</strain>
    </source>
</reference>
<comment type="caution">
    <text evidence="8">The sequence shown here is derived from an EMBL/GenBank/DDBJ whole genome shotgun (WGS) entry which is preliminary data.</text>
</comment>
<evidence type="ECO:0000256" key="2">
    <source>
        <dbReference type="ARBA" id="ARBA00023012"/>
    </source>
</evidence>
<dbReference type="InterPro" id="IPR001789">
    <property type="entry name" value="Sig_transdc_resp-reg_receiver"/>
</dbReference>
<accession>A0ABS5ISW1</accession>
<name>A0ABS5ISW1_9BACT</name>
<evidence type="ECO:0000256" key="1">
    <source>
        <dbReference type="ARBA" id="ARBA00022553"/>
    </source>
</evidence>
<dbReference type="Proteomes" id="UP000676386">
    <property type="component" value="Unassembled WGS sequence"/>
</dbReference>
<feature type="modified residue" description="4-aspartylphosphate" evidence="6">
    <location>
        <position position="60"/>
    </location>
</feature>
<dbReference type="Gene3D" id="1.10.10.10">
    <property type="entry name" value="Winged helix-like DNA-binding domain superfamily/Winged helix DNA-binding domain"/>
    <property type="match status" value="1"/>
</dbReference>
<dbReference type="PANTHER" id="PTHR48111">
    <property type="entry name" value="REGULATOR OF RPOS"/>
    <property type="match status" value="1"/>
</dbReference>
<evidence type="ECO:0000313" key="9">
    <source>
        <dbReference type="Proteomes" id="UP000676386"/>
    </source>
</evidence>
<dbReference type="InterPro" id="IPR011006">
    <property type="entry name" value="CheY-like_superfamily"/>
</dbReference>
<dbReference type="PANTHER" id="PTHR48111:SF1">
    <property type="entry name" value="TWO-COMPONENT RESPONSE REGULATOR ORR33"/>
    <property type="match status" value="1"/>
</dbReference>
<dbReference type="InterPro" id="IPR036388">
    <property type="entry name" value="WH-like_DNA-bd_sf"/>
</dbReference>
<evidence type="ECO:0000313" key="8">
    <source>
        <dbReference type="EMBL" id="MBS0026048.1"/>
    </source>
</evidence>
<organism evidence="8 9">
    <name type="scientific">Chitinophaga hostae</name>
    <dbReference type="NCBI Taxonomy" id="2831022"/>
    <lineage>
        <taxon>Bacteria</taxon>
        <taxon>Pseudomonadati</taxon>
        <taxon>Bacteroidota</taxon>
        <taxon>Chitinophagia</taxon>
        <taxon>Chitinophagales</taxon>
        <taxon>Chitinophagaceae</taxon>
        <taxon>Chitinophaga</taxon>
    </lineage>
</organism>
<dbReference type="InterPro" id="IPR039420">
    <property type="entry name" value="WalR-like"/>
</dbReference>
<keyword evidence="5" id="KW-0804">Transcription</keyword>
<dbReference type="SMART" id="SM00448">
    <property type="entry name" value="REC"/>
    <property type="match status" value="1"/>
</dbReference>
<keyword evidence="9" id="KW-1185">Reference proteome</keyword>
<dbReference type="Pfam" id="PF00072">
    <property type="entry name" value="Response_reg"/>
    <property type="match status" value="1"/>
</dbReference>
<keyword evidence="4" id="KW-0238">DNA-binding</keyword>
<dbReference type="SUPFAM" id="SSF52172">
    <property type="entry name" value="CheY-like"/>
    <property type="match status" value="1"/>
</dbReference>
<dbReference type="RefSeq" id="WP_211971186.1">
    <property type="nucleotide sequence ID" value="NZ_CBFHAM010000057.1"/>
</dbReference>
<gene>
    <name evidence="8" type="ORF">KE626_01885</name>
</gene>
<dbReference type="InterPro" id="IPR016032">
    <property type="entry name" value="Sig_transdc_resp-reg_C-effctor"/>
</dbReference>
<evidence type="ECO:0000256" key="3">
    <source>
        <dbReference type="ARBA" id="ARBA00023015"/>
    </source>
</evidence>
<evidence type="ECO:0000259" key="7">
    <source>
        <dbReference type="PROSITE" id="PS50110"/>
    </source>
</evidence>
<keyword evidence="2" id="KW-0902">Two-component regulatory system</keyword>
<protein>
    <submittedName>
        <fullName evidence="8">Response regulator transcription factor</fullName>
    </submittedName>
</protein>